<dbReference type="CDD" id="cd06257">
    <property type="entry name" value="DnaJ"/>
    <property type="match status" value="1"/>
</dbReference>
<dbReference type="SUPFAM" id="SSF46565">
    <property type="entry name" value="Chaperone J-domain"/>
    <property type="match status" value="1"/>
</dbReference>
<dbReference type="InterPro" id="IPR018253">
    <property type="entry name" value="DnaJ_domain_CS"/>
</dbReference>
<proteinExistence type="predicted"/>
<protein>
    <recommendedName>
        <fullName evidence="2">J domain-containing protein</fullName>
    </recommendedName>
</protein>
<evidence type="ECO:0000313" key="3">
    <source>
        <dbReference type="EMBL" id="KZV44087.1"/>
    </source>
</evidence>
<gene>
    <name evidence="3" type="ORF">F511_10758</name>
</gene>
<reference evidence="3 4" key="1">
    <citation type="journal article" date="2015" name="Proc. Natl. Acad. Sci. U.S.A.">
        <title>The resurrection genome of Boea hygrometrica: A blueprint for survival of dehydration.</title>
        <authorList>
            <person name="Xiao L."/>
            <person name="Yang G."/>
            <person name="Zhang L."/>
            <person name="Yang X."/>
            <person name="Zhao S."/>
            <person name="Ji Z."/>
            <person name="Zhou Q."/>
            <person name="Hu M."/>
            <person name="Wang Y."/>
            <person name="Chen M."/>
            <person name="Xu Y."/>
            <person name="Jin H."/>
            <person name="Xiao X."/>
            <person name="Hu G."/>
            <person name="Bao F."/>
            <person name="Hu Y."/>
            <person name="Wan P."/>
            <person name="Li L."/>
            <person name="Deng X."/>
            <person name="Kuang T."/>
            <person name="Xiang C."/>
            <person name="Zhu J.K."/>
            <person name="Oliver M.J."/>
            <person name="He Y."/>
        </authorList>
    </citation>
    <scope>NUCLEOTIDE SEQUENCE [LARGE SCALE GENOMIC DNA]</scope>
    <source>
        <strain evidence="4">cv. XS01</strain>
    </source>
</reference>
<dbReference type="Pfam" id="PF23551">
    <property type="entry name" value="Zn_ribbon_20"/>
    <property type="match status" value="1"/>
</dbReference>
<dbReference type="Pfam" id="PF11926">
    <property type="entry name" value="DUF3444"/>
    <property type="match status" value="1"/>
</dbReference>
<organism evidence="3 4">
    <name type="scientific">Dorcoceras hygrometricum</name>
    <dbReference type="NCBI Taxonomy" id="472368"/>
    <lineage>
        <taxon>Eukaryota</taxon>
        <taxon>Viridiplantae</taxon>
        <taxon>Streptophyta</taxon>
        <taxon>Embryophyta</taxon>
        <taxon>Tracheophyta</taxon>
        <taxon>Spermatophyta</taxon>
        <taxon>Magnoliopsida</taxon>
        <taxon>eudicotyledons</taxon>
        <taxon>Gunneridae</taxon>
        <taxon>Pentapetalae</taxon>
        <taxon>asterids</taxon>
        <taxon>lamiids</taxon>
        <taxon>Lamiales</taxon>
        <taxon>Gesneriaceae</taxon>
        <taxon>Didymocarpoideae</taxon>
        <taxon>Trichosporeae</taxon>
        <taxon>Loxocarpinae</taxon>
        <taxon>Dorcoceras</taxon>
    </lineage>
</organism>
<feature type="region of interest" description="Disordered" evidence="1">
    <location>
        <begin position="264"/>
        <end position="320"/>
    </location>
</feature>
<dbReference type="InterPro" id="IPR056988">
    <property type="entry name" value="Zn_ribbon_pln"/>
</dbReference>
<feature type="domain" description="J" evidence="2">
    <location>
        <begin position="67"/>
        <end position="131"/>
    </location>
</feature>
<name>A0A2Z7CE09_9LAMI</name>
<dbReference type="InterPro" id="IPR036869">
    <property type="entry name" value="J_dom_sf"/>
</dbReference>
<keyword evidence="4" id="KW-1185">Reference proteome</keyword>
<feature type="compositionally biased region" description="Polar residues" evidence="1">
    <location>
        <begin position="285"/>
        <end position="309"/>
    </location>
</feature>
<dbReference type="OrthoDB" id="66964at2759"/>
<evidence type="ECO:0000313" key="4">
    <source>
        <dbReference type="Proteomes" id="UP000250235"/>
    </source>
</evidence>
<dbReference type="EMBL" id="KQ997540">
    <property type="protein sequence ID" value="KZV44087.1"/>
    <property type="molecule type" value="Genomic_DNA"/>
</dbReference>
<dbReference type="AlphaFoldDB" id="A0A2Z7CE09"/>
<dbReference type="Gene3D" id="1.10.287.110">
    <property type="entry name" value="DnaJ domain"/>
    <property type="match status" value="1"/>
</dbReference>
<feature type="region of interest" description="Disordered" evidence="1">
    <location>
        <begin position="166"/>
        <end position="215"/>
    </location>
</feature>
<feature type="region of interest" description="Disordered" evidence="1">
    <location>
        <begin position="352"/>
        <end position="373"/>
    </location>
</feature>
<dbReference type="Proteomes" id="UP000250235">
    <property type="component" value="Unassembled WGS sequence"/>
</dbReference>
<feature type="compositionally biased region" description="Polar residues" evidence="1">
    <location>
        <begin position="170"/>
        <end position="187"/>
    </location>
</feature>
<dbReference type="PRINTS" id="PR00625">
    <property type="entry name" value="JDOMAIN"/>
</dbReference>
<dbReference type="InterPro" id="IPR001623">
    <property type="entry name" value="DnaJ_domain"/>
</dbReference>
<dbReference type="InterPro" id="IPR024593">
    <property type="entry name" value="DUF3444"/>
</dbReference>
<feature type="compositionally biased region" description="Polar residues" evidence="1">
    <location>
        <begin position="202"/>
        <end position="213"/>
    </location>
</feature>
<dbReference type="Pfam" id="PF00226">
    <property type="entry name" value="DnaJ"/>
    <property type="match status" value="1"/>
</dbReference>
<evidence type="ECO:0000256" key="1">
    <source>
        <dbReference type="SAM" id="MobiDB-lite"/>
    </source>
</evidence>
<dbReference type="PANTHER" id="PTHR44137">
    <property type="entry name" value="BNAC03G44070D PROTEIN"/>
    <property type="match status" value="1"/>
</dbReference>
<evidence type="ECO:0000259" key="2">
    <source>
        <dbReference type="PROSITE" id="PS50076"/>
    </source>
</evidence>
<feature type="compositionally biased region" description="Basic and acidic residues" evidence="1">
    <location>
        <begin position="189"/>
        <end position="198"/>
    </location>
</feature>
<dbReference type="SMART" id="SM00271">
    <property type="entry name" value="DnaJ"/>
    <property type="match status" value="1"/>
</dbReference>
<feature type="compositionally biased region" description="Low complexity" evidence="1">
    <location>
        <begin position="265"/>
        <end position="281"/>
    </location>
</feature>
<dbReference type="PANTHER" id="PTHR44137:SF32">
    <property type="entry name" value="DNAJ HEAT SHOCK AMINO-TERMINAL DOMAIN PROTEIN"/>
    <property type="match status" value="1"/>
</dbReference>
<dbReference type="PROSITE" id="PS00636">
    <property type="entry name" value="DNAJ_1"/>
    <property type="match status" value="1"/>
</dbReference>
<dbReference type="PROSITE" id="PS50076">
    <property type="entry name" value="DNAJ_2"/>
    <property type="match status" value="1"/>
</dbReference>
<accession>A0A2Z7CE09</accession>
<sequence length="795" mass="90053">MECNRDEAVRAKEIAERLFAVKDIEGAKKFALKARNLYPDLDGISQMLMTLEIYLCAQEKKIQEEYDWYGVLGVNPFADDETIRKQYRKLALLLHPDKNRFIGAEGAFQLVSQAWNLLSDKSRRTAYDRRYGMTFQQRDQSTKVNPSRPMQNGFYKFAKTAASLPRGPNCDSNKMNRIPKANSSNRNGLPKDKCHGRDGVTNADNTIKSNLSSGPPPFLKERHTFWTVCDRCRMQYEYLRVYLNHHLLCPNCHEAYFAIEIEPPSSRGSKRLSSQSASSKLWKNTGHQGTSTITNHSVATHTGTPGFSRNNERNHGNFQWTPLSESTGSATAFQAANMVKQAYEKVKKERQKAQAATRRGETLRGKNHASKRPVDTEMAGLSDAVKRRKGVDSFGNSMETTKHGICEIGTVRVTNFSTVKQDSLKKHTSHHLLMEKGRKEILKKLNEPMPDNMMNPEADEVHENTKENGMANTNNGSCTHAAKLRKPVETNTRVPLNNLCHRASGPSGEQVGQILVDVPDPDFRGFDKDRIVQCFKDNQVWAVYDDDDGMPRHYTMIHSVISLYPFKMRLSWLNSMTNDGLGHVNWFINGFSKTCGEFRTGRLDICTSLDCFSHKVRFVKCTPETVQIFPQRGDVWALYRNWSSDWNELTEDEVIHKYDMVEVLEDYVEEYGVIVVPLVKVSGFKAVFHQHFNPDRIWRIPVEEMARFSHQVPSNLLTGGEGAKVLKGCRELDPASIPLEILQALPDVEGINFLEAENNSESVKVVDCDGNASTNVVDDEVSQIQGTELLRENEG</sequence>